<dbReference type="SUPFAM" id="SSF63418">
    <property type="entry name" value="MurE/MurF N-terminal domain"/>
    <property type="match status" value="1"/>
</dbReference>
<dbReference type="InterPro" id="IPR051046">
    <property type="entry name" value="MurCDEF_CellWall_CoF430Synth"/>
</dbReference>
<feature type="domain" description="Mur ligase C-terminal" evidence="13">
    <location>
        <begin position="297"/>
        <end position="374"/>
    </location>
</feature>
<keyword evidence="16" id="KW-1185">Reference proteome</keyword>
<dbReference type="OrthoDB" id="9801978at2"/>
<dbReference type="NCBIfam" id="TIGR01143">
    <property type="entry name" value="murF"/>
    <property type="match status" value="1"/>
</dbReference>
<dbReference type="Proteomes" id="UP000306552">
    <property type="component" value="Unassembled WGS sequence"/>
</dbReference>
<dbReference type="SUPFAM" id="SSF53244">
    <property type="entry name" value="MurD-like peptide ligases, peptide-binding domain"/>
    <property type="match status" value="1"/>
</dbReference>
<evidence type="ECO:0000256" key="7">
    <source>
        <dbReference type="ARBA" id="ARBA00022984"/>
    </source>
</evidence>
<reference evidence="15 16" key="1">
    <citation type="submission" date="2019-04" db="EMBL/GenBank/DDBJ databases">
        <title>Psychroflexus halotolerans sp. nov., isolated from a marine solar saltern.</title>
        <authorList>
            <person name="Feng X."/>
        </authorList>
    </citation>
    <scope>NUCLEOTIDE SEQUENCE [LARGE SCALE GENOMIC DNA]</scope>
    <source>
        <strain evidence="15 16">WDS2C27</strain>
    </source>
</reference>
<dbReference type="InterPro" id="IPR036565">
    <property type="entry name" value="Mur-like_cat_sf"/>
</dbReference>
<comment type="function">
    <text evidence="10 11">Involved in cell wall formation. Catalyzes the final step in the synthesis of UDP-N-acetylmuramoyl-pentapeptide, the precursor of murein.</text>
</comment>
<dbReference type="GO" id="GO:0047480">
    <property type="term" value="F:UDP-N-acetylmuramoyl-tripeptide-D-alanyl-D-alanine ligase activity"/>
    <property type="evidence" value="ECO:0007669"/>
    <property type="project" value="UniProtKB-UniRule"/>
</dbReference>
<keyword evidence="9 10" id="KW-0961">Cell wall biogenesis/degradation</keyword>
<keyword evidence="2 10" id="KW-0436">Ligase</keyword>
<evidence type="ECO:0000256" key="6">
    <source>
        <dbReference type="ARBA" id="ARBA00022960"/>
    </source>
</evidence>
<proteinExistence type="inferred from homology"/>
<dbReference type="GO" id="GO:0051301">
    <property type="term" value="P:cell division"/>
    <property type="evidence" value="ECO:0007669"/>
    <property type="project" value="UniProtKB-KW"/>
</dbReference>
<comment type="caution">
    <text evidence="15">The sequence shown here is derived from an EMBL/GenBank/DDBJ whole genome shotgun (WGS) entry which is preliminary data.</text>
</comment>
<gene>
    <name evidence="10" type="primary">murF</name>
    <name evidence="15" type="ORF">FCN74_07700</name>
</gene>
<protein>
    <recommendedName>
        <fullName evidence="10 11">UDP-N-acetylmuramoyl-tripeptide--D-alanyl-D-alanine ligase</fullName>
        <ecNumber evidence="10 11">6.3.2.10</ecNumber>
    </recommendedName>
    <alternativeName>
        <fullName evidence="10">D-alanyl-D-alanine-adding enzyme</fullName>
    </alternativeName>
</protein>
<dbReference type="InterPro" id="IPR005863">
    <property type="entry name" value="UDP-N-AcMur_synth"/>
</dbReference>
<evidence type="ECO:0000256" key="1">
    <source>
        <dbReference type="ARBA" id="ARBA00022490"/>
    </source>
</evidence>
<feature type="domain" description="Mur ligase N-terminal catalytic" evidence="12">
    <location>
        <begin position="15"/>
        <end position="60"/>
    </location>
</feature>
<comment type="similarity">
    <text evidence="10">Belongs to the MurCDEF family. MurF subfamily.</text>
</comment>
<evidence type="ECO:0000256" key="5">
    <source>
        <dbReference type="ARBA" id="ARBA00022840"/>
    </source>
</evidence>
<dbReference type="AlphaFoldDB" id="A0A4U5TP92"/>
<evidence type="ECO:0000256" key="3">
    <source>
        <dbReference type="ARBA" id="ARBA00022618"/>
    </source>
</evidence>
<dbReference type="Gene3D" id="3.40.1390.10">
    <property type="entry name" value="MurE/MurF, N-terminal domain"/>
    <property type="match status" value="1"/>
</dbReference>
<dbReference type="GO" id="GO:0008766">
    <property type="term" value="F:UDP-N-acetylmuramoylalanyl-D-glutamyl-2,6-diaminopimelate-D-alanyl-D-alanine ligase activity"/>
    <property type="evidence" value="ECO:0007669"/>
    <property type="project" value="RHEA"/>
</dbReference>
<feature type="domain" description="Mur ligase central" evidence="14">
    <location>
        <begin position="94"/>
        <end position="273"/>
    </location>
</feature>
<dbReference type="GO" id="GO:0009252">
    <property type="term" value="P:peptidoglycan biosynthetic process"/>
    <property type="evidence" value="ECO:0007669"/>
    <property type="project" value="UniProtKB-UniRule"/>
</dbReference>
<keyword evidence="8 10" id="KW-0131">Cell cycle</keyword>
<dbReference type="Pfam" id="PF08245">
    <property type="entry name" value="Mur_ligase_M"/>
    <property type="match status" value="1"/>
</dbReference>
<comment type="subcellular location">
    <subcellularLocation>
        <location evidence="10 11">Cytoplasm</location>
    </subcellularLocation>
</comment>
<comment type="catalytic activity">
    <reaction evidence="10 11">
        <text>D-alanyl-D-alanine + UDP-N-acetyl-alpha-D-muramoyl-L-alanyl-gamma-D-glutamyl-meso-2,6-diaminopimelate + ATP = UDP-N-acetyl-alpha-D-muramoyl-L-alanyl-gamma-D-glutamyl-meso-2,6-diaminopimeloyl-D-alanyl-D-alanine + ADP + phosphate + H(+)</text>
        <dbReference type="Rhea" id="RHEA:28374"/>
        <dbReference type="ChEBI" id="CHEBI:15378"/>
        <dbReference type="ChEBI" id="CHEBI:30616"/>
        <dbReference type="ChEBI" id="CHEBI:43474"/>
        <dbReference type="ChEBI" id="CHEBI:57822"/>
        <dbReference type="ChEBI" id="CHEBI:61386"/>
        <dbReference type="ChEBI" id="CHEBI:83905"/>
        <dbReference type="ChEBI" id="CHEBI:456216"/>
        <dbReference type="EC" id="6.3.2.10"/>
    </reaction>
</comment>
<dbReference type="GO" id="GO:0005524">
    <property type="term" value="F:ATP binding"/>
    <property type="evidence" value="ECO:0007669"/>
    <property type="project" value="UniProtKB-UniRule"/>
</dbReference>
<dbReference type="InterPro" id="IPR036615">
    <property type="entry name" value="Mur_ligase_C_dom_sf"/>
</dbReference>
<dbReference type="HAMAP" id="MF_02019">
    <property type="entry name" value="MurF"/>
    <property type="match status" value="1"/>
</dbReference>
<dbReference type="InterPro" id="IPR000713">
    <property type="entry name" value="Mur_ligase_N"/>
</dbReference>
<dbReference type="Pfam" id="PF01225">
    <property type="entry name" value="Mur_ligase"/>
    <property type="match status" value="1"/>
</dbReference>
<dbReference type="PANTHER" id="PTHR43024:SF1">
    <property type="entry name" value="UDP-N-ACETYLMURAMOYL-TRIPEPTIDE--D-ALANYL-D-ALANINE LIGASE"/>
    <property type="match status" value="1"/>
</dbReference>
<evidence type="ECO:0000313" key="16">
    <source>
        <dbReference type="Proteomes" id="UP000306552"/>
    </source>
</evidence>
<accession>A0A4U5TP92</accession>
<comment type="pathway">
    <text evidence="10 11">Cell wall biogenesis; peptidoglycan biosynthesis.</text>
</comment>
<keyword evidence="7 10" id="KW-0573">Peptidoglycan synthesis</keyword>
<keyword evidence="6 10" id="KW-0133">Cell shape</keyword>
<keyword evidence="1 10" id="KW-0963">Cytoplasm</keyword>
<evidence type="ECO:0000256" key="10">
    <source>
        <dbReference type="HAMAP-Rule" id="MF_02019"/>
    </source>
</evidence>
<sequence>MDIKKLHKLFLDSDGICTDTRKIKRKQLFFALKGENFNGNHYADKALKKGALKAIVDEKQDKMSGKIEVSNTLKTLQHLATFHRDFLELPVLAITGSNGKTTTKRLIHAVLEQKFNVKSTEGNLNNHIGVPLSLLQLDQKTEIGVIEMGANHQKEIAFLSEIARPDFGYITNFGKAHLEGFGGVEGVIKGKSELYDFLKTHKKIAFVNADDNKQMQKLKDSKKFSFGESQHADLNIYFKSAEPFVELEFEGITIKSKLIGEYNFRNIAAAVGIGYYFDVPVLKIKDAIQNFEAKDNRSQIKITSNNTLISDAYNANPTSMEAALMSFDTYQSDYKVAILGDMYELGEDEIEEHQKIAELTNRLDIDEVYFCGEIFKKSINPNVYNVYNSFEALKDNLNHHPIKKAHILIKASRGMALERLHEIL</sequence>
<evidence type="ECO:0000256" key="11">
    <source>
        <dbReference type="RuleBase" id="RU004136"/>
    </source>
</evidence>
<evidence type="ECO:0000313" key="15">
    <source>
        <dbReference type="EMBL" id="TKS55907.1"/>
    </source>
</evidence>
<name>A0A4U5TP92_9FLAO</name>
<evidence type="ECO:0000256" key="8">
    <source>
        <dbReference type="ARBA" id="ARBA00023306"/>
    </source>
</evidence>
<keyword evidence="3 10" id="KW-0132">Cell division</keyword>
<dbReference type="RefSeq" id="WP_138932022.1">
    <property type="nucleotide sequence ID" value="NZ_SWMU01000003.1"/>
</dbReference>
<dbReference type="Gene3D" id="3.90.190.20">
    <property type="entry name" value="Mur ligase, C-terminal domain"/>
    <property type="match status" value="1"/>
</dbReference>
<dbReference type="GO" id="GO:0071555">
    <property type="term" value="P:cell wall organization"/>
    <property type="evidence" value="ECO:0007669"/>
    <property type="project" value="UniProtKB-KW"/>
</dbReference>
<dbReference type="Pfam" id="PF02875">
    <property type="entry name" value="Mur_ligase_C"/>
    <property type="match status" value="1"/>
</dbReference>
<dbReference type="EC" id="6.3.2.10" evidence="10 11"/>
<keyword evidence="4 10" id="KW-0547">Nucleotide-binding</keyword>
<dbReference type="GO" id="GO:0005737">
    <property type="term" value="C:cytoplasm"/>
    <property type="evidence" value="ECO:0007669"/>
    <property type="project" value="UniProtKB-SubCell"/>
</dbReference>
<dbReference type="UniPathway" id="UPA00219"/>
<dbReference type="InterPro" id="IPR035911">
    <property type="entry name" value="MurE/MurF_N"/>
</dbReference>
<evidence type="ECO:0000256" key="9">
    <source>
        <dbReference type="ARBA" id="ARBA00023316"/>
    </source>
</evidence>
<evidence type="ECO:0000259" key="14">
    <source>
        <dbReference type="Pfam" id="PF08245"/>
    </source>
</evidence>
<dbReference type="GO" id="GO:0008360">
    <property type="term" value="P:regulation of cell shape"/>
    <property type="evidence" value="ECO:0007669"/>
    <property type="project" value="UniProtKB-KW"/>
</dbReference>
<dbReference type="SUPFAM" id="SSF53623">
    <property type="entry name" value="MurD-like peptide ligases, catalytic domain"/>
    <property type="match status" value="1"/>
</dbReference>
<dbReference type="EMBL" id="SWMU01000003">
    <property type="protein sequence ID" value="TKS55907.1"/>
    <property type="molecule type" value="Genomic_DNA"/>
</dbReference>
<dbReference type="Gene3D" id="3.40.1190.10">
    <property type="entry name" value="Mur-like, catalytic domain"/>
    <property type="match status" value="1"/>
</dbReference>
<keyword evidence="5 10" id="KW-0067">ATP-binding</keyword>
<evidence type="ECO:0000259" key="12">
    <source>
        <dbReference type="Pfam" id="PF01225"/>
    </source>
</evidence>
<dbReference type="PANTHER" id="PTHR43024">
    <property type="entry name" value="UDP-N-ACETYLMURAMOYL-TRIPEPTIDE--D-ALANYL-D-ALANINE LIGASE"/>
    <property type="match status" value="1"/>
</dbReference>
<feature type="binding site" evidence="10">
    <location>
        <begin position="96"/>
        <end position="102"/>
    </location>
    <ligand>
        <name>ATP</name>
        <dbReference type="ChEBI" id="CHEBI:30616"/>
    </ligand>
</feature>
<evidence type="ECO:0000259" key="13">
    <source>
        <dbReference type="Pfam" id="PF02875"/>
    </source>
</evidence>
<dbReference type="InterPro" id="IPR004101">
    <property type="entry name" value="Mur_ligase_C"/>
</dbReference>
<dbReference type="InterPro" id="IPR013221">
    <property type="entry name" value="Mur_ligase_cen"/>
</dbReference>
<evidence type="ECO:0000256" key="2">
    <source>
        <dbReference type="ARBA" id="ARBA00022598"/>
    </source>
</evidence>
<evidence type="ECO:0000256" key="4">
    <source>
        <dbReference type="ARBA" id="ARBA00022741"/>
    </source>
</evidence>
<organism evidence="15 16">
    <name type="scientific">Mesohalobacter halotolerans</name>
    <dbReference type="NCBI Taxonomy" id="1883405"/>
    <lineage>
        <taxon>Bacteria</taxon>
        <taxon>Pseudomonadati</taxon>
        <taxon>Bacteroidota</taxon>
        <taxon>Flavobacteriia</taxon>
        <taxon>Flavobacteriales</taxon>
        <taxon>Flavobacteriaceae</taxon>
        <taxon>Mesohalobacter</taxon>
    </lineage>
</organism>